<name>A0A6A6XNX9_9PLEO</name>
<evidence type="ECO:0000313" key="2">
    <source>
        <dbReference type="EMBL" id="KAF2798241.1"/>
    </source>
</evidence>
<proteinExistence type="predicted"/>
<protein>
    <submittedName>
        <fullName evidence="2">Uncharacterized protein</fullName>
    </submittedName>
</protein>
<accession>A0A6A6XNX9</accession>
<organism evidence="2 3">
    <name type="scientific">Melanomma pulvis-pyrius CBS 109.77</name>
    <dbReference type="NCBI Taxonomy" id="1314802"/>
    <lineage>
        <taxon>Eukaryota</taxon>
        <taxon>Fungi</taxon>
        <taxon>Dikarya</taxon>
        <taxon>Ascomycota</taxon>
        <taxon>Pezizomycotina</taxon>
        <taxon>Dothideomycetes</taxon>
        <taxon>Pleosporomycetidae</taxon>
        <taxon>Pleosporales</taxon>
        <taxon>Melanommataceae</taxon>
        <taxon>Melanomma</taxon>
    </lineage>
</organism>
<evidence type="ECO:0000313" key="3">
    <source>
        <dbReference type="Proteomes" id="UP000799757"/>
    </source>
</evidence>
<feature type="region of interest" description="Disordered" evidence="1">
    <location>
        <begin position="200"/>
        <end position="231"/>
    </location>
</feature>
<gene>
    <name evidence="2" type="ORF">K505DRAFT_395390</name>
</gene>
<dbReference type="Proteomes" id="UP000799757">
    <property type="component" value="Unassembled WGS sequence"/>
</dbReference>
<sequence>MDLSPPPTTARRVFPTGQTGRFMTTQQVGSVTLCLDLNVKCIDESTENLEKQHVTTMFAGLRSLRRSTSTAYPGRSAVTVIVGIPRPTPGMRKDPLGHPARGQFPLCSESGDEPQGIPSDFNAVKRIRRETPDEWMTSASFPPPVQSLMHPMGRSPIFESKYYIAFPNKQRRSGHVPKRSRDCIRTSNFAYFRYSQRCTASNNKQRSSSPQHPEGPRHVNTPYDTDPMRQG</sequence>
<dbReference type="EMBL" id="MU001788">
    <property type="protein sequence ID" value="KAF2798241.1"/>
    <property type="molecule type" value="Genomic_DNA"/>
</dbReference>
<keyword evidence="3" id="KW-1185">Reference proteome</keyword>
<dbReference type="AlphaFoldDB" id="A0A6A6XNX9"/>
<reference evidence="2" key="1">
    <citation type="journal article" date="2020" name="Stud. Mycol.">
        <title>101 Dothideomycetes genomes: a test case for predicting lifestyles and emergence of pathogens.</title>
        <authorList>
            <person name="Haridas S."/>
            <person name="Albert R."/>
            <person name="Binder M."/>
            <person name="Bloem J."/>
            <person name="Labutti K."/>
            <person name="Salamov A."/>
            <person name="Andreopoulos B."/>
            <person name="Baker S."/>
            <person name="Barry K."/>
            <person name="Bills G."/>
            <person name="Bluhm B."/>
            <person name="Cannon C."/>
            <person name="Castanera R."/>
            <person name="Culley D."/>
            <person name="Daum C."/>
            <person name="Ezra D."/>
            <person name="Gonzalez J."/>
            <person name="Henrissat B."/>
            <person name="Kuo A."/>
            <person name="Liang C."/>
            <person name="Lipzen A."/>
            <person name="Lutzoni F."/>
            <person name="Magnuson J."/>
            <person name="Mondo S."/>
            <person name="Nolan M."/>
            <person name="Ohm R."/>
            <person name="Pangilinan J."/>
            <person name="Park H.-J."/>
            <person name="Ramirez L."/>
            <person name="Alfaro M."/>
            <person name="Sun H."/>
            <person name="Tritt A."/>
            <person name="Yoshinaga Y."/>
            <person name="Zwiers L.-H."/>
            <person name="Turgeon B."/>
            <person name="Goodwin S."/>
            <person name="Spatafora J."/>
            <person name="Crous P."/>
            <person name="Grigoriev I."/>
        </authorList>
    </citation>
    <scope>NUCLEOTIDE SEQUENCE</scope>
    <source>
        <strain evidence="2">CBS 109.77</strain>
    </source>
</reference>
<feature type="compositionally biased region" description="Polar residues" evidence="1">
    <location>
        <begin position="200"/>
        <end position="211"/>
    </location>
</feature>
<evidence type="ECO:0000256" key="1">
    <source>
        <dbReference type="SAM" id="MobiDB-lite"/>
    </source>
</evidence>